<dbReference type="HOGENOM" id="CLU_2885436_0_0_1"/>
<dbReference type="GeneID" id="19108380"/>
<accession>M2N8C4</accession>
<dbReference type="RefSeq" id="XP_007677855.1">
    <property type="nucleotide sequence ID" value="XM_007679665.1"/>
</dbReference>
<gene>
    <name evidence="1" type="ORF">BAUCODRAFT_140516</name>
</gene>
<dbReference type="AlphaFoldDB" id="M2N8C4"/>
<dbReference type="eggNOG" id="ENOG502RXXF">
    <property type="taxonomic scope" value="Eukaryota"/>
</dbReference>
<dbReference type="Gene3D" id="3.40.630.30">
    <property type="match status" value="1"/>
</dbReference>
<reference evidence="1 2" key="1">
    <citation type="journal article" date="2012" name="PLoS Pathog.">
        <title>Diverse lifestyles and strategies of plant pathogenesis encoded in the genomes of eighteen Dothideomycetes fungi.</title>
        <authorList>
            <person name="Ohm R.A."/>
            <person name="Feau N."/>
            <person name="Henrissat B."/>
            <person name="Schoch C.L."/>
            <person name="Horwitz B.A."/>
            <person name="Barry K.W."/>
            <person name="Condon B.J."/>
            <person name="Copeland A.C."/>
            <person name="Dhillon B."/>
            <person name="Glaser F."/>
            <person name="Hesse C.N."/>
            <person name="Kosti I."/>
            <person name="LaButti K."/>
            <person name="Lindquist E.A."/>
            <person name="Lucas S."/>
            <person name="Salamov A.A."/>
            <person name="Bradshaw R.E."/>
            <person name="Ciuffetti L."/>
            <person name="Hamelin R.C."/>
            <person name="Kema G.H.J."/>
            <person name="Lawrence C."/>
            <person name="Scott J.A."/>
            <person name="Spatafora J.W."/>
            <person name="Turgeon B.G."/>
            <person name="de Wit P.J.G.M."/>
            <person name="Zhong S."/>
            <person name="Goodwin S.B."/>
            <person name="Grigoriev I.V."/>
        </authorList>
    </citation>
    <scope>NUCLEOTIDE SEQUENCE [LARGE SCALE GENOMIC DNA]</scope>
    <source>
        <strain evidence="1 2">UAMH 10762</strain>
    </source>
</reference>
<dbReference type="EMBL" id="KB445557">
    <property type="protein sequence ID" value="EMC95349.1"/>
    <property type="molecule type" value="Genomic_DNA"/>
</dbReference>
<evidence type="ECO:0000313" key="1">
    <source>
        <dbReference type="EMBL" id="EMC95349.1"/>
    </source>
</evidence>
<name>M2N8C4_BAUPA</name>
<organism evidence="1 2">
    <name type="scientific">Baudoinia panamericana (strain UAMH 10762)</name>
    <name type="common">Angels' share fungus</name>
    <name type="synonym">Baudoinia compniacensis (strain UAMH 10762)</name>
    <dbReference type="NCBI Taxonomy" id="717646"/>
    <lineage>
        <taxon>Eukaryota</taxon>
        <taxon>Fungi</taxon>
        <taxon>Dikarya</taxon>
        <taxon>Ascomycota</taxon>
        <taxon>Pezizomycotina</taxon>
        <taxon>Dothideomycetes</taxon>
        <taxon>Dothideomycetidae</taxon>
        <taxon>Mycosphaerellales</taxon>
        <taxon>Teratosphaeriaceae</taxon>
        <taxon>Baudoinia</taxon>
    </lineage>
</organism>
<dbReference type="SUPFAM" id="SSF55729">
    <property type="entry name" value="Acyl-CoA N-acyltransferases (Nat)"/>
    <property type="match status" value="1"/>
</dbReference>
<evidence type="ECO:0000313" key="2">
    <source>
        <dbReference type="Proteomes" id="UP000011761"/>
    </source>
</evidence>
<sequence>MSKAILAFVEWVWQTFGILIRINAETYKFNAASGKDLERAGFRCEGGRPDAVVKNGVISATLM</sequence>
<dbReference type="Proteomes" id="UP000011761">
    <property type="component" value="Unassembled WGS sequence"/>
</dbReference>
<dbReference type="OrthoDB" id="630895at2759"/>
<keyword evidence="2" id="KW-1185">Reference proteome</keyword>
<protein>
    <submittedName>
        <fullName evidence="1">Uncharacterized protein</fullName>
    </submittedName>
</protein>
<dbReference type="KEGG" id="bcom:BAUCODRAFT_140516"/>
<proteinExistence type="predicted"/>
<dbReference type="InterPro" id="IPR016181">
    <property type="entry name" value="Acyl_CoA_acyltransferase"/>
</dbReference>